<name>A0AAX1N0B0_9BACT</name>
<evidence type="ECO:0000313" key="3">
    <source>
        <dbReference type="Proteomes" id="UP000678679"/>
    </source>
</evidence>
<organism evidence="2 3">
    <name type="scientific">Flammeovirga yaeyamensis</name>
    <dbReference type="NCBI Taxonomy" id="367791"/>
    <lineage>
        <taxon>Bacteria</taxon>
        <taxon>Pseudomonadati</taxon>
        <taxon>Bacteroidota</taxon>
        <taxon>Cytophagia</taxon>
        <taxon>Cytophagales</taxon>
        <taxon>Flammeovirgaceae</taxon>
        <taxon>Flammeovirga</taxon>
    </lineage>
</organism>
<dbReference type="PANTHER" id="PTHR37512:SF1">
    <property type="entry name" value="NADR_TTD14 AAA DOMAIN-CONTAINING PROTEIN"/>
    <property type="match status" value="1"/>
</dbReference>
<accession>A0AAX1N0B0</accession>
<keyword evidence="3" id="KW-1185">Reference proteome</keyword>
<evidence type="ECO:0000313" key="2">
    <source>
        <dbReference type="EMBL" id="QWG00915.1"/>
    </source>
</evidence>
<dbReference type="AlphaFoldDB" id="A0AAX1N0B0"/>
<feature type="domain" description="NadR/Ttd14 AAA" evidence="1">
    <location>
        <begin position="8"/>
        <end position="164"/>
    </location>
</feature>
<reference evidence="2 3" key="1">
    <citation type="submission" date="2021-05" db="EMBL/GenBank/DDBJ databases">
        <title>Comparative genomic studies on the polysaccharide-degrading batcterial strains of the Flammeovirga genus.</title>
        <authorList>
            <person name="Zewei F."/>
            <person name="Zheng Z."/>
            <person name="Yu L."/>
            <person name="Ruyue G."/>
            <person name="Yanhong M."/>
            <person name="Yuanyuan C."/>
            <person name="Jingyan G."/>
            <person name="Wenjun H."/>
        </authorList>
    </citation>
    <scope>NUCLEOTIDE SEQUENCE [LARGE SCALE GENOMIC DNA]</scope>
    <source>
        <strain evidence="2 3">NBRC:100898</strain>
    </source>
</reference>
<gene>
    <name evidence="2" type="ORF">KMW28_14770</name>
</gene>
<protein>
    <submittedName>
        <fullName evidence="2">AAA family ATPase</fullName>
    </submittedName>
</protein>
<evidence type="ECO:0000259" key="1">
    <source>
        <dbReference type="Pfam" id="PF13521"/>
    </source>
</evidence>
<dbReference type="EMBL" id="CP076132">
    <property type="protein sequence ID" value="QWG00915.1"/>
    <property type="molecule type" value="Genomic_DNA"/>
</dbReference>
<dbReference type="KEGG" id="fya:KMW28_14770"/>
<dbReference type="InterPro" id="IPR027417">
    <property type="entry name" value="P-loop_NTPase"/>
</dbReference>
<dbReference type="InterPro" id="IPR038727">
    <property type="entry name" value="NadR/Ttd14_AAA_dom"/>
</dbReference>
<sequence>MHNSEVKKILITGPESTGKSTLAHQLAEWYDTLWVNEYARDYLEQLNRPYVQKDLVVIAKKQFEIQNINFELANRFLFCDTGLEVIKVWSEFKYQQCDFWILDHLDQQKFDAVFLMDVDLPWEYDEYRETPNIETRKQLLESYKEELKNTYGVYHLINGNMIERFEKMKDILHKL</sequence>
<dbReference type="RefSeq" id="WP_169665227.1">
    <property type="nucleotide sequence ID" value="NZ_CP076132.1"/>
</dbReference>
<dbReference type="Pfam" id="PF13521">
    <property type="entry name" value="AAA_28"/>
    <property type="match status" value="1"/>
</dbReference>
<proteinExistence type="predicted"/>
<dbReference type="Gene3D" id="3.40.50.300">
    <property type="entry name" value="P-loop containing nucleotide triphosphate hydrolases"/>
    <property type="match status" value="1"/>
</dbReference>
<dbReference type="SUPFAM" id="SSF52540">
    <property type="entry name" value="P-loop containing nucleoside triphosphate hydrolases"/>
    <property type="match status" value="1"/>
</dbReference>
<dbReference type="Proteomes" id="UP000678679">
    <property type="component" value="Chromosome 1"/>
</dbReference>
<dbReference type="PANTHER" id="PTHR37512">
    <property type="entry name" value="TRIFUNCTIONAL NAD BIOSYNTHESIS/REGULATOR PROTEIN NADR"/>
    <property type="match status" value="1"/>
</dbReference>
<dbReference type="InterPro" id="IPR052735">
    <property type="entry name" value="NAD_biosynth-regulator"/>
</dbReference>